<feature type="transmembrane region" description="Helical" evidence="7">
    <location>
        <begin position="34"/>
        <end position="56"/>
    </location>
</feature>
<comment type="subcellular location">
    <subcellularLocation>
        <location evidence="1">Cell membrane</location>
        <topology evidence="1">Multi-pass membrane protein</topology>
    </subcellularLocation>
</comment>
<evidence type="ECO:0000259" key="8">
    <source>
        <dbReference type="PROSITE" id="PS50893"/>
    </source>
</evidence>
<dbReference type="PROSITE" id="PS50893">
    <property type="entry name" value="ABC_TRANSPORTER_2"/>
    <property type="match status" value="1"/>
</dbReference>
<dbReference type="InterPro" id="IPR036640">
    <property type="entry name" value="ABC1_TM_sf"/>
</dbReference>
<organism evidence="10 11">
    <name type="scientific">Schleiferilactobacillus harbinensis</name>
    <dbReference type="NCBI Taxonomy" id="304207"/>
    <lineage>
        <taxon>Bacteria</taxon>
        <taxon>Bacillati</taxon>
        <taxon>Bacillota</taxon>
        <taxon>Bacilli</taxon>
        <taxon>Lactobacillales</taxon>
        <taxon>Lactobacillaceae</taxon>
        <taxon>Schleiferilactobacillus</taxon>
    </lineage>
</organism>
<dbReference type="InterPro" id="IPR027417">
    <property type="entry name" value="P-loop_NTPase"/>
</dbReference>
<evidence type="ECO:0000256" key="2">
    <source>
        <dbReference type="ARBA" id="ARBA00022692"/>
    </source>
</evidence>
<dbReference type="InterPro" id="IPR039421">
    <property type="entry name" value="Type_1_exporter"/>
</dbReference>
<dbReference type="PANTHER" id="PTHR24221:SF646">
    <property type="entry name" value="HAEMOLYSIN SECRETION ATP-BINDING PROTEIN"/>
    <property type="match status" value="1"/>
</dbReference>
<protein>
    <submittedName>
        <fullName evidence="10">ABC transporter ATP-binding protein</fullName>
    </submittedName>
</protein>
<dbReference type="PANTHER" id="PTHR24221">
    <property type="entry name" value="ATP-BINDING CASSETTE SUB-FAMILY B"/>
    <property type="match status" value="1"/>
</dbReference>
<dbReference type="EMBL" id="JAQSGK010000025">
    <property type="protein sequence ID" value="MEE6716032.1"/>
    <property type="molecule type" value="Genomic_DNA"/>
</dbReference>
<feature type="transmembrane region" description="Helical" evidence="7">
    <location>
        <begin position="68"/>
        <end position="87"/>
    </location>
</feature>
<feature type="transmembrane region" description="Helical" evidence="7">
    <location>
        <begin position="287"/>
        <end position="320"/>
    </location>
</feature>
<sequence length="637" mass="71115">MPKKKQAPEANHHSYREYLHYANVLRPHSVAVQAALAVVTLLQGYAAVTFLGVLVTQLTVPNVTMAQLWPMTAAFLGTIFVLAIIGYRLTMHANVNAWGSWFGMQAMTNKKMLTVTYPTFIDPKFRDEYAAANTSIMFSGGFGRFVTQVVNSVCGLIAAVVLSGASLVALFTARSQETTALARFSNSPWLLVLMLVIIAIPVVMAFPLAKLSGKYMRKFYDFNVQFNRMGAYYIQTVFDDYVIGKVIRIFDPHDHLLHYFAKENRTQIIEDNKMLTQATAARSLNNIVLSVIIGMLYVVVGIKGLAGAISIGAVIAYVGYLQQVIGALTTMMDTIGTSASILKGLDQFINFIEYPDAPAKGRLPIEKRLDNNYEIKVDDVSYRYPGTQEWALRHVTLQFKVGQRLALVGPNGSGKTTLIKLLTRLAEPTEGRILLNGIDIQKYDIHEYQQIFAVVFQDYRLFAFSVADNVAVNTHKDPERIQRALTLAGVWNKVDRMPKKTETSLTKNIDPAGVDISGGEAQKIAIARAWYKDAPFIILDEPTAALDPVSEYEIYQKFDDLMEKKTAIYVSHRMSSTRFSQRIVVLDHGQIVEDGTHAALMQAQGLYYRLFEAQAQYYTADKIKAERKNADAAYAID</sequence>
<accession>A0ABU7T0C6</accession>
<dbReference type="InterPro" id="IPR017871">
    <property type="entry name" value="ABC_transporter-like_CS"/>
</dbReference>
<dbReference type="InterPro" id="IPR003593">
    <property type="entry name" value="AAA+_ATPase"/>
</dbReference>
<dbReference type="Gene3D" id="3.40.50.300">
    <property type="entry name" value="P-loop containing nucleotide triphosphate hydrolases"/>
    <property type="match status" value="1"/>
</dbReference>
<dbReference type="PROSITE" id="PS00211">
    <property type="entry name" value="ABC_TRANSPORTER_1"/>
    <property type="match status" value="1"/>
</dbReference>
<keyword evidence="6 7" id="KW-0472">Membrane</keyword>
<evidence type="ECO:0000256" key="5">
    <source>
        <dbReference type="ARBA" id="ARBA00022989"/>
    </source>
</evidence>
<evidence type="ECO:0000256" key="4">
    <source>
        <dbReference type="ARBA" id="ARBA00022840"/>
    </source>
</evidence>
<dbReference type="Pfam" id="PF00005">
    <property type="entry name" value="ABC_tran"/>
    <property type="match status" value="1"/>
</dbReference>
<dbReference type="GO" id="GO:0005524">
    <property type="term" value="F:ATP binding"/>
    <property type="evidence" value="ECO:0007669"/>
    <property type="project" value="UniProtKB-KW"/>
</dbReference>
<dbReference type="SUPFAM" id="SSF90123">
    <property type="entry name" value="ABC transporter transmembrane region"/>
    <property type="match status" value="1"/>
</dbReference>
<keyword evidence="2 7" id="KW-0812">Transmembrane</keyword>
<evidence type="ECO:0000259" key="9">
    <source>
        <dbReference type="PROSITE" id="PS50929"/>
    </source>
</evidence>
<dbReference type="Proteomes" id="UP001330016">
    <property type="component" value="Unassembled WGS sequence"/>
</dbReference>
<dbReference type="Gene3D" id="1.20.1560.10">
    <property type="entry name" value="ABC transporter type 1, transmembrane domain"/>
    <property type="match status" value="1"/>
</dbReference>
<gene>
    <name evidence="10" type="ORF">PS435_09190</name>
</gene>
<keyword evidence="5 7" id="KW-1133">Transmembrane helix</keyword>
<proteinExistence type="predicted"/>
<dbReference type="InterPro" id="IPR003439">
    <property type="entry name" value="ABC_transporter-like_ATP-bd"/>
</dbReference>
<dbReference type="PROSITE" id="PS50929">
    <property type="entry name" value="ABC_TM1F"/>
    <property type="match status" value="1"/>
</dbReference>
<dbReference type="SMART" id="SM00382">
    <property type="entry name" value="AAA"/>
    <property type="match status" value="1"/>
</dbReference>
<evidence type="ECO:0000256" key="6">
    <source>
        <dbReference type="ARBA" id="ARBA00023136"/>
    </source>
</evidence>
<feature type="transmembrane region" description="Helical" evidence="7">
    <location>
        <begin position="189"/>
        <end position="209"/>
    </location>
</feature>
<feature type="domain" description="ABC transporter" evidence="8">
    <location>
        <begin position="375"/>
        <end position="613"/>
    </location>
</feature>
<evidence type="ECO:0000256" key="1">
    <source>
        <dbReference type="ARBA" id="ARBA00004651"/>
    </source>
</evidence>
<keyword evidence="4 10" id="KW-0067">ATP-binding</keyword>
<evidence type="ECO:0000313" key="11">
    <source>
        <dbReference type="Proteomes" id="UP001330016"/>
    </source>
</evidence>
<dbReference type="RefSeq" id="WP_331243873.1">
    <property type="nucleotide sequence ID" value="NZ_JAQSGJ010000025.1"/>
</dbReference>
<feature type="domain" description="ABC transmembrane type-1" evidence="9">
    <location>
        <begin position="137"/>
        <end position="340"/>
    </location>
</feature>
<evidence type="ECO:0000313" key="10">
    <source>
        <dbReference type="EMBL" id="MEE6716032.1"/>
    </source>
</evidence>
<name>A0ABU7T0C6_9LACO</name>
<feature type="transmembrane region" description="Helical" evidence="7">
    <location>
        <begin position="145"/>
        <end position="169"/>
    </location>
</feature>
<dbReference type="SUPFAM" id="SSF52540">
    <property type="entry name" value="P-loop containing nucleoside triphosphate hydrolases"/>
    <property type="match status" value="1"/>
</dbReference>
<reference evidence="10 11" key="1">
    <citation type="submission" date="2023-02" db="EMBL/GenBank/DDBJ databases">
        <title>The predominant lactic acid bacteria and yeasts involved in the spontaneous fermentation of millet during the production of the traditional porridge Hausa koko in Ghana.</title>
        <authorList>
            <person name="Atter A."/>
            <person name="Diaz M."/>
        </authorList>
    </citation>
    <scope>NUCLEOTIDE SEQUENCE [LARGE SCALE GENOMIC DNA]</scope>
    <source>
        <strain evidence="10 11">FI11640</strain>
    </source>
</reference>
<comment type="caution">
    <text evidence="10">The sequence shown here is derived from an EMBL/GenBank/DDBJ whole genome shotgun (WGS) entry which is preliminary data.</text>
</comment>
<keyword evidence="3" id="KW-0547">Nucleotide-binding</keyword>
<keyword evidence="11" id="KW-1185">Reference proteome</keyword>
<evidence type="ECO:0000256" key="7">
    <source>
        <dbReference type="SAM" id="Phobius"/>
    </source>
</evidence>
<evidence type="ECO:0000256" key="3">
    <source>
        <dbReference type="ARBA" id="ARBA00022741"/>
    </source>
</evidence>
<dbReference type="InterPro" id="IPR011527">
    <property type="entry name" value="ABC1_TM_dom"/>
</dbReference>